<name>A0AAV6YJK4_ENGPU</name>
<evidence type="ECO:0000256" key="5">
    <source>
        <dbReference type="ARBA" id="ARBA00022989"/>
    </source>
</evidence>
<dbReference type="PANTHER" id="PTHR26450:SF427">
    <property type="entry name" value="OLFACTORY RECEPTOR 51G2-LIKE"/>
    <property type="match status" value="1"/>
</dbReference>
<protein>
    <recommendedName>
        <fullName evidence="11">G-protein coupled receptors family 1 profile domain-containing protein</fullName>
    </recommendedName>
</protein>
<evidence type="ECO:0000256" key="7">
    <source>
        <dbReference type="ARBA" id="ARBA00023136"/>
    </source>
</evidence>
<comment type="caution">
    <text evidence="12">The sequence shown here is derived from an EMBL/GenBank/DDBJ whole genome shotgun (WGS) entry which is preliminary data.</text>
</comment>
<evidence type="ECO:0000313" key="12">
    <source>
        <dbReference type="EMBL" id="KAG8537136.1"/>
    </source>
</evidence>
<sequence>MEAPLNASLIFLLGGIPELGHDQTVLAFPLCLLYIIALFGNCTILAIIKKEQSLHQPMYLLLAMLAFTDFGVSLTTLPTVLGIFCFNYNQIPFDTCFTQMYFLHALAAMESGVLVAMAIDRLIAIWNPLRYASILTRSVIGKIGLGILLRSIFVVLPVPLLTKRFPFCKSHVLSHSYCLHQDIIRLACADIKVNSIYGLVAVLMTKGVDSMFIIVSYMMILKAVLSITANEARLKAFNTCVCHLCAVFLFYIPLIGLSVVHRFGKKASHLIPILMADIYLLVPPVINPVIYSVKTKLIRQKIVKVFRFSMTKRSPGIGVSAVTM</sequence>
<organism evidence="12 13">
    <name type="scientific">Engystomops pustulosus</name>
    <name type="common">Tungara frog</name>
    <name type="synonym">Physalaemus pustulosus</name>
    <dbReference type="NCBI Taxonomy" id="76066"/>
    <lineage>
        <taxon>Eukaryota</taxon>
        <taxon>Metazoa</taxon>
        <taxon>Chordata</taxon>
        <taxon>Craniata</taxon>
        <taxon>Vertebrata</taxon>
        <taxon>Euteleostomi</taxon>
        <taxon>Amphibia</taxon>
        <taxon>Batrachia</taxon>
        <taxon>Anura</taxon>
        <taxon>Neobatrachia</taxon>
        <taxon>Hyloidea</taxon>
        <taxon>Leptodactylidae</taxon>
        <taxon>Leiuperinae</taxon>
        <taxon>Engystomops</taxon>
    </lineage>
</organism>
<keyword evidence="3 10" id="KW-0812">Transmembrane</keyword>
<evidence type="ECO:0000259" key="11">
    <source>
        <dbReference type="PROSITE" id="PS50262"/>
    </source>
</evidence>
<keyword evidence="8" id="KW-0675">Receptor</keyword>
<feature type="domain" description="G-protein coupled receptors family 1 profile" evidence="11">
    <location>
        <begin position="40"/>
        <end position="291"/>
    </location>
</feature>
<evidence type="ECO:0000256" key="9">
    <source>
        <dbReference type="ARBA" id="ARBA00023224"/>
    </source>
</evidence>
<dbReference type="PANTHER" id="PTHR26450">
    <property type="entry name" value="OLFACTORY RECEPTOR 56B1-RELATED"/>
    <property type="match status" value="1"/>
</dbReference>
<keyword evidence="5 10" id="KW-1133">Transmembrane helix</keyword>
<keyword evidence="9" id="KW-0807">Transducer</keyword>
<dbReference type="GO" id="GO:0071396">
    <property type="term" value="P:cellular response to lipid"/>
    <property type="evidence" value="ECO:0007669"/>
    <property type="project" value="UniProtKB-ARBA"/>
</dbReference>
<evidence type="ECO:0000256" key="3">
    <source>
        <dbReference type="ARBA" id="ARBA00022692"/>
    </source>
</evidence>
<evidence type="ECO:0000256" key="2">
    <source>
        <dbReference type="ARBA" id="ARBA00022606"/>
    </source>
</evidence>
<evidence type="ECO:0000256" key="6">
    <source>
        <dbReference type="ARBA" id="ARBA00023040"/>
    </source>
</evidence>
<dbReference type="InterPro" id="IPR000725">
    <property type="entry name" value="Olfact_rcpt"/>
</dbReference>
<proteinExistence type="predicted"/>
<dbReference type="Proteomes" id="UP000824782">
    <property type="component" value="Unassembled WGS sequence"/>
</dbReference>
<dbReference type="GO" id="GO:0004984">
    <property type="term" value="F:olfactory receptor activity"/>
    <property type="evidence" value="ECO:0007669"/>
    <property type="project" value="InterPro"/>
</dbReference>
<gene>
    <name evidence="12" type="ORF">GDO81_025016</name>
</gene>
<dbReference type="Pfam" id="PF13853">
    <property type="entry name" value="7tm_4"/>
    <property type="match status" value="1"/>
</dbReference>
<feature type="transmembrane region" description="Helical" evidence="10">
    <location>
        <begin position="270"/>
        <end position="291"/>
    </location>
</feature>
<keyword evidence="6" id="KW-0297">G-protein coupled receptor</keyword>
<dbReference type="GO" id="GO:0005886">
    <property type="term" value="C:plasma membrane"/>
    <property type="evidence" value="ECO:0007669"/>
    <property type="project" value="TreeGrafter"/>
</dbReference>
<feature type="transmembrane region" description="Helical" evidence="10">
    <location>
        <begin position="60"/>
        <end position="89"/>
    </location>
</feature>
<dbReference type="GO" id="GO:0004930">
    <property type="term" value="F:G protein-coupled receptor activity"/>
    <property type="evidence" value="ECO:0007669"/>
    <property type="project" value="UniProtKB-KW"/>
</dbReference>
<evidence type="ECO:0000256" key="8">
    <source>
        <dbReference type="ARBA" id="ARBA00023170"/>
    </source>
</evidence>
<dbReference type="AlphaFoldDB" id="A0AAV6YJK4"/>
<comment type="subcellular location">
    <subcellularLocation>
        <location evidence="1">Membrane</location>
        <topology evidence="1">Multi-pass membrane protein</topology>
    </subcellularLocation>
</comment>
<dbReference type="SUPFAM" id="SSF81321">
    <property type="entry name" value="Family A G protein-coupled receptor-like"/>
    <property type="match status" value="1"/>
</dbReference>
<reference evidence="12" key="1">
    <citation type="thesis" date="2020" institute="ProQuest LLC" country="789 East Eisenhower Parkway, Ann Arbor, MI, USA">
        <title>Comparative Genomics and Chromosome Evolution.</title>
        <authorList>
            <person name="Mudd A.B."/>
        </authorList>
    </citation>
    <scope>NUCLEOTIDE SEQUENCE</scope>
    <source>
        <strain evidence="12">237g6f4</strain>
        <tissue evidence="12">Blood</tissue>
    </source>
</reference>
<keyword evidence="2" id="KW-0716">Sensory transduction</keyword>
<keyword evidence="13" id="KW-1185">Reference proteome</keyword>
<dbReference type="InterPro" id="IPR017452">
    <property type="entry name" value="GPCR_Rhodpsn_7TM"/>
</dbReference>
<dbReference type="InterPro" id="IPR000276">
    <property type="entry name" value="GPCR_Rhodpsn"/>
</dbReference>
<dbReference type="FunFam" id="1.20.1070.10:FF:000002">
    <property type="entry name" value="Olfactory receptor"/>
    <property type="match status" value="1"/>
</dbReference>
<evidence type="ECO:0000256" key="4">
    <source>
        <dbReference type="ARBA" id="ARBA00022725"/>
    </source>
</evidence>
<dbReference type="CDD" id="cd15222">
    <property type="entry name" value="7tmA_OR51-like"/>
    <property type="match status" value="1"/>
</dbReference>
<feature type="transmembrane region" description="Helical" evidence="10">
    <location>
        <begin position="241"/>
        <end position="264"/>
    </location>
</feature>
<feature type="transmembrane region" description="Helical" evidence="10">
    <location>
        <begin position="26"/>
        <end position="48"/>
    </location>
</feature>
<evidence type="ECO:0000256" key="10">
    <source>
        <dbReference type="SAM" id="Phobius"/>
    </source>
</evidence>
<evidence type="ECO:0000313" key="13">
    <source>
        <dbReference type="Proteomes" id="UP000824782"/>
    </source>
</evidence>
<dbReference type="PROSITE" id="PS50262">
    <property type="entry name" value="G_PROTEIN_RECEP_F1_2"/>
    <property type="match status" value="1"/>
</dbReference>
<dbReference type="Gene3D" id="1.20.1070.10">
    <property type="entry name" value="Rhodopsin 7-helix transmembrane proteins"/>
    <property type="match status" value="1"/>
</dbReference>
<dbReference type="EMBL" id="WNYA01033492">
    <property type="protein sequence ID" value="KAG8537136.1"/>
    <property type="molecule type" value="Genomic_DNA"/>
</dbReference>
<feature type="transmembrane region" description="Helical" evidence="10">
    <location>
        <begin position="139"/>
        <end position="160"/>
    </location>
</feature>
<accession>A0AAV6YJK4</accession>
<dbReference type="PRINTS" id="PR00237">
    <property type="entry name" value="GPCRRHODOPSN"/>
</dbReference>
<evidence type="ECO:0000256" key="1">
    <source>
        <dbReference type="ARBA" id="ARBA00004141"/>
    </source>
</evidence>
<keyword evidence="4" id="KW-0552">Olfaction</keyword>
<dbReference type="PRINTS" id="PR00245">
    <property type="entry name" value="OLFACTORYR"/>
</dbReference>
<dbReference type="InterPro" id="IPR050402">
    <property type="entry name" value="OR51/52/56-like"/>
</dbReference>
<feature type="transmembrane region" description="Helical" evidence="10">
    <location>
        <begin position="101"/>
        <end position="119"/>
    </location>
</feature>
<keyword evidence="7 10" id="KW-0472">Membrane</keyword>